<name>A0ABU7WU17_9ACTN</name>
<sequence length="202" mass="21048">MERGRSRGPQRRTAQALAASLRLDAAGARRLEDGASLGRSRPVTTGLADEPGTDPESAPATERTAHHALALPRDLSDFTARGPALDRLHALAEDLDPARPPVAVLCGQPGLGKTAFAVHTAHTLAPHFPDGQFTLDLRGMDAQPVAPRDEARTPLSAAHKGLVRLNHPRRLEAATRLGPLAEAGGVGGAVVQGPAAERTPSP</sequence>
<gene>
    <name evidence="2" type="ORF">RB636_17670</name>
</gene>
<proteinExistence type="predicted"/>
<dbReference type="EMBL" id="JAVFKM010000008">
    <property type="protein sequence ID" value="MEF3115001.1"/>
    <property type="molecule type" value="Genomic_DNA"/>
</dbReference>
<dbReference type="RefSeq" id="WP_331787302.1">
    <property type="nucleotide sequence ID" value="NZ_JAVFKM010000008.1"/>
</dbReference>
<dbReference type="Gene3D" id="3.40.50.300">
    <property type="entry name" value="P-loop containing nucleotide triphosphate hydrolases"/>
    <property type="match status" value="1"/>
</dbReference>
<dbReference type="SUPFAM" id="SSF52540">
    <property type="entry name" value="P-loop containing nucleoside triphosphate hydrolases"/>
    <property type="match status" value="1"/>
</dbReference>
<reference evidence="2 3" key="1">
    <citation type="submission" date="2023-08" db="EMBL/GenBank/DDBJ databases">
        <authorList>
            <person name="Sharma P."/>
            <person name="Verma V."/>
            <person name="Mohan M.K."/>
            <person name="Dubey A.K."/>
        </authorList>
    </citation>
    <scope>NUCLEOTIDE SEQUENCE [LARGE SCALE GENOMIC DNA]</scope>
    <source>
        <strain evidence="2 3">ADP4</strain>
    </source>
</reference>
<feature type="region of interest" description="Disordered" evidence="1">
    <location>
        <begin position="176"/>
        <end position="202"/>
    </location>
</feature>
<feature type="region of interest" description="Disordered" evidence="1">
    <location>
        <begin position="28"/>
        <end position="65"/>
    </location>
</feature>
<protein>
    <recommendedName>
        <fullName evidence="4">ATP-binding protein</fullName>
    </recommendedName>
</protein>
<evidence type="ECO:0000256" key="1">
    <source>
        <dbReference type="SAM" id="MobiDB-lite"/>
    </source>
</evidence>
<keyword evidence="3" id="KW-1185">Reference proteome</keyword>
<evidence type="ECO:0000313" key="2">
    <source>
        <dbReference type="EMBL" id="MEF3115001.1"/>
    </source>
</evidence>
<evidence type="ECO:0008006" key="4">
    <source>
        <dbReference type="Google" id="ProtNLM"/>
    </source>
</evidence>
<accession>A0ABU7WU17</accession>
<feature type="compositionally biased region" description="Low complexity" evidence="1">
    <location>
        <begin position="191"/>
        <end position="202"/>
    </location>
</feature>
<dbReference type="InterPro" id="IPR027417">
    <property type="entry name" value="P-loop_NTPase"/>
</dbReference>
<comment type="caution">
    <text evidence="2">The sequence shown here is derived from an EMBL/GenBank/DDBJ whole genome shotgun (WGS) entry which is preliminary data.</text>
</comment>
<evidence type="ECO:0000313" key="3">
    <source>
        <dbReference type="Proteomes" id="UP001348265"/>
    </source>
</evidence>
<dbReference type="Proteomes" id="UP001348265">
    <property type="component" value="Unassembled WGS sequence"/>
</dbReference>
<organism evidence="2 3">
    <name type="scientific">Streptomyces chrestomyceticus</name>
    <dbReference type="NCBI Taxonomy" id="68185"/>
    <lineage>
        <taxon>Bacteria</taxon>
        <taxon>Bacillati</taxon>
        <taxon>Actinomycetota</taxon>
        <taxon>Actinomycetes</taxon>
        <taxon>Kitasatosporales</taxon>
        <taxon>Streptomycetaceae</taxon>
        <taxon>Streptomyces</taxon>
    </lineage>
</organism>